<dbReference type="Gene3D" id="3.80.10.10">
    <property type="entry name" value="Ribonuclease Inhibitor"/>
    <property type="match status" value="1"/>
</dbReference>
<dbReference type="InterPro" id="IPR026906">
    <property type="entry name" value="LRR_5"/>
</dbReference>
<dbReference type="PANTHER" id="PTHR45661">
    <property type="entry name" value="SURFACE ANTIGEN"/>
    <property type="match status" value="1"/>
</dbReference>
<dbReference type="InterPro" id="IPR032675">
    <property type="entry name" value="LRR_dom_sf"/>
</dbReference>
<gene>
    <name evidence="1" type="ORF">IAD49_03995</name>
</gene>
<reference evidence="1" key="1">
    <citation type="submission" date="2020-10" db="EMBL/GenBank/DDBJ databases">
        <authorList>
            <person name="Gilroy R."/>
        </authorList>
    </citation>
    <scope>NUCLEOTIDE SEQUENCE</scope>
    <source>
        <strain evidence="1">CHK197-8231</strain>
    </source>
</reference>
<comment type="caution">
    <text evidence="1">The sequence shown here is derived from an EMBL/GenBank/DDBJ whole genome shotgun (WGS) entry which is preliminary data.</text>
</comment>
<accession>A0A9D1HWV9</accession>
<dbReference type="Pfam" id="PF13306">
    <property type="entry name" value="LRR_5"/>
    <property type="match status" value="1"/>
</dbReference>
<sequence>QISANFNVYISSITEKKVYRATTNSTSVGEDKLTASFDVDLDLPGSYAEYTVIVKNDSNFNVELKEIQGIDEANQKAPKEIQYSVSGITKGEILEKGGTKEFTVRVDFDSDATSLPSMGKTLEIELNYEQTTSSSTFPPTTETCFETNSTGETITDYLCSDTITDVIIPSTINGKTITTIGTSAFSTKGLTSVTISNEIENIEDRAFFGNDLTVIDIPDSVKSIGQLSFGANQLQRVNLSNSLTTIAFGAFWENQIETVVIPDSVISIEGSAFSNNSITSVTLSNNLQTIGSSAFLGSQLANLTIPSSVITIGDQAFATNDNITITNLTGRAFDWCNICDNDSYEHDLCTFATGSVGNVTVIAG</sequence>
<evidence type="ECO:0000313" key="2">
    <source>
        <dbReference type="Proteomes" id="UP000824087"/>
    </source>
</evidence>
<reference evidence="1" key="2">
    <citation type="journal article" date="2021" name="PeerJ">
        <title>Extensive microbial diversity within the chicken gut microbiome revealed by metagenomics and culture.</title>
        <authorList>
            <person name="Gilroy R."/>
            <person name="Ravi A."/>
            <person name="Getino M."/>
            <person name="Pursley I."/>
            <person name="Horton D.L."/>
            <person name="Alikhan N.F."/>
            <person name="Baker D."/>
            <person name="Gharbi K."/>
            <person name="Hall N."/>
            <person name="Watson M."/>
            <person name="Adriaenssens E.M."/>
            <person name="Foster-Nyarko E."/>
            <person name="Jarju S."/>
            <person name="Secka A."/>
            <person name="Antonio M."/>
            <person name="Oren A."/>
            <person name="Chaudhuri R.R."/>
            <person name="La Ragione R."/>
            <person name="Hildebrand F."/>
            <person name="Pallen M.J."/>
        </authorList>
    </citation>
    <scope>NUCLEOTIDE SEQUENCE</scope>
    <source>
        <strain evidence="1">CHK197-8231</strain>
    </source>
</reference>
<dbReference type="InterPro" id="IPR053139">
    <property type="entry name" value="Surface_bspA-like"/>
</dbReference>
<evidence type="ECO:0000313" key="1">
    <source>
        <dbReference type="EMBL" id="HIU22725.1"/>
    </source>
</evidence>
<proteinExistence type="predicted"/>
<dbReference type="SUPFAM" id="SSF52058">
    <property type="entry name" value="L domain-like"/>
    <property type="match status" value="1"/>
</dbReference>
<dbReference type="AlphaFoldDB" id="A0A9D1HWV9"/>
<dbReference type="Proteomes" id="UP000824087">
    <property type="component" value="Unassembled WGS sequence"/>
</dbReference>
<feature type="non-terminal residue" evidence="1">
    <location>
        <position position="1"/>
    </location>
</feature>
<organism evidence="1 2">
    <name type="scientific">Candidatus Fimihabitans intestinipullorum</name>
    <dbReference type="NCBI Taxonomy" id="2840820"/>
    <lineage>
        <taxon>Bacteria</taxon>
        <taxon>Bacillati</taxon>
        <taxon>Mycoplasmatota</taxon>
        <taxon>Mycoplasmatota incertae sedis</taxon>
        <taxon>Candidatus Fimihabitans</taxon>
    </lineage>
</organism>
<dbReference type="EMBL" id="DVML01000024">
    <property type="protein sequence ID" value="HIU22725.1"/>
    <property type="molecule type" value="Genomic_DNA"/>
</dbReference>
<dbReference type="PANTHER" id="PTHR45661:SF3">
    <property type="entry name" value="IG-LIKE DOMAIN-CONTAINING PROTEIN"/>
    <property type="match status" value="1"/>
</dbReference>
<protein>
    <submittedName>
        <fullName evidence="1">Leucine-rich repeat domain-containing protein</fullName>
    </submittedName>
</protein>
<name>A0A9D1HWV9_9BACT</name>